<dbReference type="Proteomes" id="UP000664332">
    <property type="component" value="Unassembled WGS sequence"/>
</dbReference>
<dbReference type="AlphaFoldDB" id="A0A939E4H7"/>
<protein>
    <submittedName>
        <fullName evidence="2">NYN domain-containing protein</fullName>
    </submittedName>
</protein>
<evidence type="ECO:0000313" key="2">
    <source>
        <dbReference type="EMBL" id="MBN9645242.1"/>
    </source>
</evidence>
<dbReference type="InterPro" id="IPR021139">
    <property type="entry name" value="NYN"/>
</dbReference>
<keyword evidence="3" id="KW-1185">Reference proteome</keyword>
<dbReference type="Gene3D" id="3.40.50.1010">
    <property type="entry name" value="5'-nuclease"/>
    <property type="match status" value="1"/>
</dbReference>
<feature type="domain" description="NYN" evidence="1">
    <location>
        <begin position="30"/>
        <end position="189"/>
    </location>
</feature>
<evidence type="ECO:0000259" key="1">
    <source>
        <dbReference type="Pfam" id="PF01936"/>
    </source>
</evidence>
<comment type="caution">
    <text evidence="2">The sequence shown here is derived from an EMBL/GenBank/DDBJ whole genome shotgun (WGS) entry which is preliminary data.</text>
</comment>
<gene>
    <name evidence="2" type="ORF">JZY06_11560</name>
</gene>
<dbReference type="EMBL" id="JAFLEQ010000017">
    <property type="protein sequence ID" value="MBN9645242.1"/>
    <property type="molecule type" value="Genomic_DNA"/>
</dbReference>
<reference evidence="2" key="1">
    <citation type="submission" date="2021-03" db="EMBL/GenBank/DDBJ databases">
        <authorList>
            <person name="Sun Q."/>
        </authorList>
    </citation>
    <scope>NUCLEOTIDE SEQUENCE</scope>
    <source>
        <strain evidence="2">CCM 8862</strain>
    </source>
</reference>
<accession>A0A939E4H7</accession>
<dbReference type="Pfam" id="PF01936">
    <property type="entry name" value="NYN"/>
    <property type="match status" value="1"/>
</dbReference>
<organism evidence="2 3">
    <name type="scientific">Corynebacterium mendelii</name>
    <dbReference type="NCBI Taxonomy" id="2765362"/>
    <lineage>
        <taxon>Bacteria</taxon>
        <taxon>Bacillati</taxon>
        <taxon>Actinomycetota</taxon>
        <taxon>Actinomycetes</taxon>
        <taxon>Mycobacteriales</taxon>
        <taxon>Corynebacteriaceae</taxon>
        <taxon>Corynebacterium</taxon>
    </lineage>
</organism>
<name>A0A939E4H7_9CORY</name>
<sequence length="229" mass="24738">MSPHGEIDPHAAHDPHSPLDAPGKHTLLLVWDAPNIDMGLGSILGGKPDSANRPRFDAVGLWLLRQAQVAGARAGHSVAPEATVFTNVARGSEDSMRSWVEALRNVGFAVFAKPKVSEDSDVDPDMLAHIKARHDAGVLHSVVVASADGQNFQSTLEELVAEGIPATVIGFREHASWAVTSEPIEFVDLEDIDGVFRYPLPRLKLENLPENGGWLPPFRPLSCLASNQR</sequence>
<dbReference type="GO" id="GO:0004540">
    <property type="term" value="F:RNA nuclease activity"/>
    <property type="evidence" value="ECO:0007669"/>
    <property type="project" value="InterPro"/>
</dbReference>
<proteinExistence type="predicted"/>
<evidence type="ECO:0000313" key="3">
    <source>
        <dbReference type="Proteomes" id="UP000664332"/>
    </source>
</evidence>